<evidence type="ECO:0000256" key="3">
    <source>
        <dbReference type="ARBA" id="ARBA00022741"/>
    </source>
</evidence>
<dbReference type="Gene3D" id="3.40.250.10">
    <property type="entry name" value="Rhodanese-like domain"/>
    <property type="match status" value="1"/>
</dbReference>
<feature type="transmembrane region" description="Helical" evidence="13">
    <location>
        <begin position="21"/>
        <end position="43"/>
    </location>
</feature>
<proteinExistence type="inferred from homology"/>
<dbReference type="Gene3D" id="3.40.50.720">
    <property type="entry name" value="NAD(P)-binding Rossmann-like Domain"/>
    <property type="match status" value="1"/>
</dbReference>
<evidence type="ECO:0000256" key="11">
    <source>
        <dbReference type="ARBA" id="ARBA00075328"/>
    </source>
</evidence>
<dbReference type="KEGG" id="aue:C5O00_07065"/>
<keyword evidence="2" id="KW-0808">Transferase</keyword>
<dbReference type="Pfam" id="PF00899">
    <property type="entry name" value="ThiF"/>
    <property type="match status" value="1"/>
</dbReference>
<dbReference type="CDD" id="cd00757">
    <property type="entry name" value="ThiF_MoeB_HesA_family"/>
    <property type="match status" value="1"/>
</dbReference>
<evidence type="ECO:0000256" key="13">
    <source>
        <dbReference type="SAM" id="Phobius"/>
    </source>
</evidence>
<accession>A0A2S0HWB2</accession>
<dbReference type="InterPro" id="IPR045886">
    <property type="entry name" value="ThiF/MoeB/HesA"/>
</dbReference>
<dbReference type="InterPro" id="IPR001763">
    <property type="entry name" value="Rhodanese-like_dom"/>
</dbReference>
<dbReference type="AlphaFoldDB" id="A0A2S0HWB2"/>
<dbReference type="InterPro" id="IPR036873">
    <property type="entry name" value="Rhodanese-like_dom_sf"/>
</dbReference>
<dbReference type="PROSITE" id="PS50206">
    <property type="entry name" value="RHODANESE_3"/>
    <property type="match status" value="1"/>
</dbReference>
<comment type="similarity">
    <text evidence="1">Belongs to the HesA/MoeB/ThiF family.</text>
</comment>
<evidence type="ECO:0000313" key="15">
    <source>
        <dbReference type="EMBL" id="AVI50949.1"/>
    </source>
</evidence>
<keyword evidence="13" id="KW-1133">Transmembrane helix</keyword>
<dbReference type="GO" id="GO:0008641">
    <property type="term" value="F:ubiquitin-like modifier activating enzyme activity"/>
    <property type="evidence" value="ECO:0007669"/>
    <property type="project" value="InterPro"/>
</dbReference>
<evidence type="ECO:0000256" key="1">
    <source>
        <dbReference type="ARBA" id="ARBA00009919"/>
    </source>
</evidence>
<keyword evidence="4" id="KW-0067">ATP-binding</keyword>
<evidence type="ECO:0000256" key="2">
    <source>
        <dbReference type="ARBA" id="ARBA00022679"/>
    </source>
</evidence>
<dbReference type="InterPro" id="IPR035985">
    <property type="entry name" value="Ubiquitin-activating_enz"/>
</dbReference>
<dbReference type="CDD" id="cd00158">
    <property type="entry name" value="RHOD"/>
    <property type="match status" value="1"/>
</dbReference>
<sequence>MNRYSRHIILSEIGPEGQKKLSAASVMVVGAGGLGCPALQYLVAAGVGTIGILDHDLVEESNLQRQILFGTSSLGTNKAVSAKKRLADLNPSITINAYPIQLQAQNALDILSGYDIILDGTDNFETRYLINDAALLLDKPVVFGAIYKFEGQVTVFNYKGGPSYRCLFATPPAGSSVANCSEVGVLGVLPGIIGCMQANEVIKMILGMEEVLSGKLLCYDARSAGTSFISIARNEDRIKQVFDERDSFVQNHSGSNYSCEPMEISVEDALKMEDVQFIDIREPGELPFIQLPECIQIPLGSLEQSISEINSEKNIVTFCRSGIRSKKAVSLLIENNITNCYSLKGGALALEPAIKSLIK</sequence>
<dbReference type="Pfam" id="PF00581">
    <property type="entry name" value="Rhodanese"/>
    <property type="match status" value="1"/>
</dbReference>
<evidence type="ECO:0000259" key="14">
    <source>
        <dbReference type="PROSITE" id="PS50206"/>
    </source>
</evidence>
<evidence type="ECO:0000256" key="12">
    <source>
        <dbReference type="ARBA" id="ARBA00078531"/>
    </source>
</evidence>
<dbReference type="SMART" id="SM00450">
    <property type="entry name" value="RHOD"/>
    <property type="match status" value="1"/>
</dbReference>
<protein>
    <recommendedName>
        <fullName evidence="9">Molybdopterin-synthase adenylyltransferase</fullName>
        <ecNumber evidence="8">2.7.7.80</ecNumber>
    </recommendedName>
    <alternativeName>
        <fullName evidence="12">MoaD protein adenylase</fullName>
    </alternativeName>
    <alternativeName>
        <fullName evidence="10">Molybdopterin-converting factor subunit 1 adenylase</fullName>
    </alternativeName>
    <alternativeName>
        <fullName evidence="11">Sulfur carrier protein MoaD adenylyltransferase</fullName>
    </alternativeName>
</protein>
<evidence type="ECO:0000256" key="7">
    <source>
        <dbReference type="ARBA" id="ARBA00063809"/>
    </source>
</evidence>
<dbReference type="GO" id="GO:0005829">
    <property type="term" value="C:cytosol"/>
    <property type="evidence" value="ECO:0007669"/>
    <property type="project" value="TreeGrafter"/>
</dbReference>
<reference evidence="15 16" key="1">
    <citation type="submission" date="2018-02" db="EMBL/GenBank/DDBJ databases">
        <title>Genomic analysis of the strain RR4-38 isolated from a seawater recirculating aquaculture system.</title>
        <authorList>
            <person name="Kim Y.-S."/>
            <person name="Jang Y.H."/>
            <person name="Kim K.-H."/>
        </authorList>
    </citation>
    <scope>NUCLEOTIDE SEQUENCE [LARGE SCALE GENOMIC DNA]</scope>
    <source>
        <strain evidence="15 16">RR4-38</strain>
    </source>
</reference>
<dbReference type="GO" id="GO:0005524">
    <property type="term" value="F:ATP binding"/>
    <property type="evidence" value="ECO:0007669"/>
    <property type="project" value="UniProtKB-KW"/>
</dbReference>
<dbReference type="InterPro" id="IPR000594">
    <property type="entry name" value="ThiF_NAD_FAD-bd"/>
</dbReference>
<dbReference type="EMBL" id="CP027062">
    <property type="protein sequence ID" value="AVI50949.1"/>
    <property type="molecule type" value="Genomic_DNA"/>
</dbReference>
<dbReference type="FunFam" id="3.40.50.720:FF:000033">
    <property type="entry name" value="Adenylyltransferase and sulfurtransferase MOCS3"/>
    <property type="match status" value="1"/>
</dbReference>
<evidence type="ECO:0000256" key="10">
    <source>
        <dbReference type="ARBA" id="ARBA00075110"/>
    </source>
</evidence>
<evidence type="ECO:0000313" key="16">
    <source>
        <dbReference type="Proteomes" id="UP000238442"/>
    </source>
</evidence>
<comment type="subunit">
    <text evidence="7">Homodimer. Forms a stable heterotetrameric complex of 2 MoeB and 2 MoaD during adenylation of MoaD.</text>
</comment>
<dbReference type="PANTHER" id="PTHR10953">
    <property type="entry name" value="UBIQUITIN-ACTIVATING ENZYME E1"/>
    <property type="match status" value="1"/>
</dbReference>
<dbReference type="RefSeq" id="WP_105216162.1">
    <property type="nucleotide sequence ID" value="NZ_CP027062.1"/>
</dbReference>
<name>A0A2S0HWB2_9FLAO</name>
<gene>
    <name evidence="15" type="ORF">C5O00_07065</name>
</gene>
<dbReference type="EC" id="2.7.7.80" evidence="8"/>
<dbReference type="GO" id="GO:0004792">
    <property type="term" value="F:thiosulfate-cyanide sulfurtransferase activity"/>
    <property type="evidence" value="ECO:0007669"/>
    <property type="project" value="TreeGrafter"/>
</dbReference>
<organism evidence="15 16">
    <name type="scientific">Pukyongia salina</name>
    <dbReference type="NCBI Taxonomy" id="2094025"/>
    <lineage>
        <taxon>Bacteria</taxon>
        <taxon>Pseudomonadati</taxon>
        <taxon>Bacteroidota</taxon>
        <taxon>Flavobacteriia</taxon>
        <taxon>Flavobacteriales</taxon>
        <taxon>Flavobacteriaceae</taxon>
        <taxon>Pukyongia</taxon>
    </lineage>
</organism>
<dbReference type="Proteomes" id="UP000238442">
    <property type="component" value="Chromosome"/>
</dbReference>
<evidence type="ECO:0000256" key="9">
    <source>
        <dbReference type="ARBA" id="ARBA00073635"/>
    </source>
</evidence>
<keyword evidence="16" id="KW-1185">Reference proteome</keyword>
<evidence type="ECO:0000256" key="8">
    <source>
        <dbReference type="ARBA" id="ARBA00066884"/>
    </source>
</evidence>
<keyword evidence="13" id="KW-0812">Transmembrane</keyword>
<dbReference type="GO" id="GO:0061605">
    <property type="term" value="F:molybdopterin-synthase adenylyltransferase activity"/>
    <property type="evidence" value="ECO:0007669"/>
    <property type="project" value="UniProtKB-EC"/>
</dbReference>
<dbReference type="OrthoDB" id="9804286at2"/>
<keyword evidence="3" id="KW-0547">Nucleotide-binding</keyword>
<dbReference type="GO" id="GO:0008146">
    <property type="term" value="F:sulfotransferase activity"/>
    <property type="evidence" value="ECO:0007669"/>
    <property type="project" value="TreeGrafter"/>
</dbReference>
<evidence type="ECO:0000256" key="5">
    <source>
        <dbReference type="ARBA" id="ARBA00052218"/>
    </source>
</evidence>
<comment type="function">
    <text evidence="6">Catalyzes the adenylation by ATP of the carboxyl group of the C-terminal glycine of sulfur carrier protein MoaD.</text>
</comment>
<dbReference type="PANTHER" id="PTHR10953:SF102">
    <property type="entry name" value="ADENYLYLTRANSFERASE AND SULFURTRANSFERASE MOCS3"/>
    <property type="match status" value="1"/>
</dbReference>
<evidence type="ECO:0000256" key="4">
    <source>
        <dbReference type="ARBA" id="ARBA00022840"/>
    </source>
</evidence>
<keyword evidence="13" id="KW-0472">Membrane</keyword>
<dbReference type="SUPFAM" id="SSF69572">
    <property type="entry name" value="Activating enzymes of the ubiquitin-like proteins"/>
    <property type="match status" value="1"/>
</dbReference>
<feature type="domain" description="Rhodanese" evidence="14">
    <location>
        <begin position="271"/>
        <end position="359"/>
    </location>
</feature>
<comment type="catalytic activity">
    <reaction evidence="5">
        <text>[molybdopterin-synthase sulfur-carrier protein]-C-terminal Gly-Gly + ATP + H(+) = [molybdopterin-synthase sulfur-carrier protein]-C-terminal Gly-Gly-AMP + diphosphate</text>
        <dbReference type="Rhea" id="RHEA:43616"/>
        <dbReference type="Rhea" id="RHEA-COMP:12159"/>
        <dbReference type="Rhea" id="RHEA-COMP:12202"/>
        <dbReference type="ChEBI" id="CHEBI:15378"/>
        <dbReference type="ChEBI" id="CHEBI:30616"/>
        <dbReference type="ChEBI" id="CHEBI:33019"/>
        <dbReference type="ChEBI" id="CHEBI:90618"/>
        <dbReference type="ChEBI" id="CHEBI:90778"/>
        <dbReference type="EC" id="2.7.7.80"/>
    </reaction>
</comment>
<evidence type="ECO:0000256" key="6">
    <source>
        <dbReference type="ARBA" id="ARBA00055169"/>
    </source>
</evidence>